<evidence type="ECO:0000313" key="4">
    <source>
        <dbReference type="Proteomes" id="UP000781958"/>
    </source>
</evidence>
<name>A0ABS4SMK8_9PROT</name>
<gene>
    <name evidence="3" type="ORF">J2851_003549</name>
</gene>
<dbReference type="RefSeq" id="WP_209767687.1">
    <property type="nucleotide sequence ID" value="NZ_JAGINP010000012.1"/>
</dbReference>
<organism evidence="3 4">
    <name type="scientific">Azospirillum rugosum</name>
    <dbReference type="NCBI Taxonomy" id="416170"/>
    <lineage>
        <taxon>Bacteria</taxon>
        <taxon>Pseudomonadati</taxon>
        <taxon>Pseudomonadota</taxon>
        <taxon>Alphaproteobacteria</taxon>
        <taxon>Rhodospirillales</taxon>
        <taxon>Azospirillaceae</taxon>
        <taxon>Azospirillum</taxon>
    </lineage>
</organism>
<accession>A0ABS4SMK8</accession>
<protein>
    <submittedName>
        <fullName evidence="3">Flp pilus assembly protein TadG</fullName>
    </submittedName>
</protein>
<feature type="domain" description="TadE-like" evidence="2">
    <location>
        <begin position="15"/>
        <end position="57"/>
    </location>
</feature>
<dbReference type="EMBL" id="JAGINP010000012">
    <property type="protein sequence ID" value="MBP2293765.1"/>
    <property type="molecule type" value="Genomic_DNA"/>
</dbReference>
<evidence type="ECO:0000259" key="2">
    <source>
        <dbReference type="Pfam" id="PF07811"/>
    </source>
</evidence>
<keyword evidence="4" id="KW-1185">Reference proteome</keyword>
<dbReference type="Pfam" id="PF07811">
    <property type="entry name" value="TadE"/>
    <property type="match status" value="1"/>
</dbReference>
<keyword evidence="1" id="KW-0472">Membrane</keyword>
<dbReference type="Proteomes" id="UP000781958">
    <property type="component" value="Unassembled WGS sequence"/>
</dbReference>
<reference evidence="3 4" key="1">
    <citation type="submission" date="2021-03" db="EMBL/GenBank/DDBJ databases">
        <title>Genomic Encyclopedia of Type Strains, Phase III (KMG-III): the genomes of soil and plant-associated and newly described type strains.</title>
        <authorList>
            <person name="Whitman W."/>
        </authorList>
    </citation>
    <scope>NUCLEOTIDE SEQUENCE [LARGE SCALE GENOMIC DNA]</scope>
    <source>
        <strain evidence="3 4">IMMIB AFH-6</strain>
    </source>
</reference>
<sequence>MKPSLLRRLGIDARGSAMVEMALVFPLLLTLTFAILEFGNAFYQWLIAEKATEMGVRFAVTAPIVATGLSDCGVATTATAGTPCRLVAGSAGWSTTCTSGSGTGCDATAFTAIVARMQAIYPRITAANVTVRYSGTGLGFVGRGSPVPNVTVSLSNLTFDFVVLNGLLGLGPIAMPDFRATLTGEDLS</sequence>
<comment type="caution">
    <text evidence="3">The sequence shown here is derived from an EMBL/GenBank/DDBJ whole genome shotgun (WGS) entry which is preliminary data.</text>
</comment>
<keyword evidence="1" id="KW-0812">Transmembrane</keyword>
<feature type="transmembrane region" description="Helical" evidence="1">
    <location>
        <begin position="21"/>
        <end position="43"/>
    </location>
</feature>
<dbReference type="InterPro" id="IPR012495">
    <property type="entry name" value="TadE-like_dom"/>
</dbReference>
<evidence type="ECO:0000313" key="3">
    <source>
        <dbReference type="EMBL" id="MBP2293765.1"/>
    </source>
</evidence>
<proteinExistence type="predicted"/>
<evidence type="ECO:0000256" key="1">
    <source>
        <dbReference type="SAM" id="Phobius"/>
    </source>
</evidence>
<keyword evidence="1" id="KW-1133">Transmembrane helix</keyword>